<evidence type="ECO:0000313" key="7">
    <source>
        <dbReference type="EMBL" id="MFC5754426.1"/>
    </source>
</evidence>
<sequence>MTKDPGRATYRRVLAEPRFRVLFATRSLAIAADTLRMVALSVLVYARTGSPMLAAVAFGIGFLPQVVGGALLGALADRLRPRPLVAGVYALEAVVAAVLALADPPVAAALVLVAVVACVTPVMSGAVYRVAAEVLPGEQYVLGRSLMMIAASVAQLLGLAFGGVAVAALGPQRALLVACGVYAVAAVLVRVTLGDLPPSPAAGERRGAVLGASWAANRRLLGDRAVRVMLLAQCLPVAFAAGAESLLIPYAQVRGHGEGTGAFLLACLPVGMMAGNVVAGRMLAAATRERLVVPLMVLLGLPLLPLAADVPLAAAAALLLVTGTGYAYELGIQRRFVDAVPESARGQAFGLLSTGMMTLQGLGPVLFGAVAEVAGVGAAIASAGAVTVAVALCLRAPLTPLR</sequence>
<dbReference type="Gene3D" id="1.20.1250.20">
    <property type="entry name" value="MFS general substrate transporter like domains"/>
    <property type="match status" value="1"/>
</dbReference>
<feature type="transmembrane region" description="Helical" evidence="6">
    <location>
        <begin position="373"/>
        <end position="394"/>
    </location>
</feature>
<feature type="transmembrane region" description="Helical" evidence="6">
    <location>
        <begin position="21"/>
        <end position="46"/>
    </location>
</feature>
<keyword evidence="3 6" id="KW-0812">Transmembrane</keyword>
<keyword evidence="5 6" id="KW-0472">Membrane</keyword>
<comment type="subcellular location">
    <subcellularLocation>
        <location evidence="1">Cell membrane</location>
        <topology evidence="1">Multi-pass membrane protein</topology>
    </subcellularLocation>
</comment>
<reference evidence="8" key="1">
    <citation type="journal article" date="2019" name="Int. J. Syst. Evol. Microbiol.">
        <title>The Global Catalogue of Microorganisms (GCM) 10K type strain sequencing project: providing services to taxonomists for standard genome sequencing and annotation.</title>
        <authorList>
            <consortium name="The Broad Institute Genomics Platform"/>
            <consortium name="The Broad Institute Genome Sequencing Center for Infectious Disease"/>
            <person name="Wu L."/>
            <person name="Ma J."/>
        </authorList>
    </citation>
    <scope>NUCLEOTIDE SEQUENCE [LARGE SCALE GENOMIC DNA]</scope>
    <source>
        <strain evidence="8">KCTC 42087</strain>
    </source>
</reference>
<organism evidence="7 8">
    <name type="scientific">Actinomadura rugatobispora</name>
    <dbReference type="NCBI Taxonomy" id="1994"/>
    <lineage>
        <taxon>Bacteria</taxon>
        <taxon>Bacillati</taxon>
        <taxon>Actinomycetota</taxon>
        <taxon>Actinomycetes</taxon>
        <taxon>Streptosporangiales</taxon>
        <taxon>Thermomonosporaceae</taxon>
        <taxon>Actinomadura</taxon>
    </lineage>
</organism>
<evidence type="ECO:0000256" key="2">
    <source>
        <dbReference type="ARBA" id="ARBA00022475"/>
    </source>
</evidence>
<name>A0ABW1AIV8_9ACTN</name>
<feature type="transmembrane region" description="Helical" evidence="6">
    <location>
        <begin position="291"/>
        <end position="308"/>
    </location>
</feature>
<evidence type="ECO:0000256" key="4">
    <source>
        <dbReference type="ARBA" id="ARBA00022989"/>
    </source>
</evidence>
<feature type="transmembrane region" description="Helical" evidence="6">
    <location>
        <begin position="108"/>
        <end position="128"/>
    </location>
</feature>
<feature type="transmembrane region" description="Helical" evidence="6">
    <location>
        <begin position="228"/>
        <end position="248"/>
    </location>
</feature>
<dbReference type="Proteomes" id="UP001596074">
    <property type="component" value="Unassembled WGS sequence"/>
</dbReference>
<proteinExistence type="predicted"/>
<protein>
    <submittedName>
        <fullName evidence="7">MFS transporter</fullName>
    </submittedName>
</protein>
<dbReference type="CDD" id="cd06173">
    <property type="entry name" value="MFS_MefA_like"/>
    <property type="match status" value="1"/>
</dbReference>
<dbReference type="SUPFAM" id="SSF103473">
    <property type="entry name" value="MFS general substrate transporter"/>
    <property type="match status" value="1"/>
</dbReference>
<accession>A0ABW1AIV8</accession>
<evidence type="ECO:0000256" key="6">
    <source>
        <dbReference type="SAM" id="Phobius"/>
    </source>
</evidence>
<feature type="transmembrane region" description="Helical" evidence="6">
    <location>
        <begin position="175"/>
        <end position="193"/>
    </location>
</feature>
<feature type="transmembrane region" description="Helical" evidence="6">
    <location>
        <begin position="314"/>
        <end position="332"/>
    </location>
</feature>
<dbReference type="RefSeq" id="WP_378292509.1">
    <property type="nucleotide sequence ID" value="NZ_JBHSON010000153.1"/>
</dbReference>
<evidence type="ECO:0000256" key="3">
    <source>
        <dbReference type="ARBA" id="ARBA00022692"/>
    </source>
</evidence>
<keyword evidence="4 6" id="KW-1133">Transmembrane helix</keyword>
<gene>
    <name evidence="7" type="ORF">ACFPZN_53195</name>
</gene>
<feature type="transmembrane region" description="Helical" evidence="6">
    <location>
        <begin position="344"/>
        <end position="367"/>
    </location>
</feature>
<feature type="transmembrane region" description="Helical" evidence="6">
    <location>
        <begin position="52"/>
        <end position="72"/>
    </location>
</feature>
<dbReference type="PANTHER" id="PTHR23513">
    <property type="entry name" value="INTEGRAL MEMBRANE EFFLUX PROTEIN-RELATED"/>
    <property type="match status" value="1"/>
</dbReference>
<feature type="transmembrane region" description="Helical" evidence="6">
    <location>
        <begin position="260"/>
        <end position="279"/>
    </location>
</feature>
<dbReference type="Pfam" id="PF07690">
    <property type="entry name" value="MFS_1"/>
    <property type="match status" value="1"/>
</dbReference>
<evidence type="ECO:0000256" key="5">
    <source>
        <dbReference type="ARBA" id="ARBA00023136"/>
    </source>
</evidence>
<dbReference type="InterPro" id="IPR036259">
    <property type="entry name" value="MFS_trans_sf"/>
</dbReference>
<feature type="transmembrane region" description="Helical" evidence="6">
    <location>
        <begin position="149"/>
        <end position="169"/>
    </location>
</feature>
<keyword evidence="8" id="KW-1185">Reference proteome</keyword>
<dbReference type="InterPro" id="IPR011701">
    <property type="entry name" value="MFS"/>
</dbReference>
<keyword evidence="2" id="KW-1003">Cell membrane</keyword>
<dbReference type="EMBL" id="JBHSON010000153">
    <property type="protein sequence ID" value="MFC5754426.1"/>
    <property type="molecule type" value="Genomic_DNA"/>
</dbReference>
<evidence type="ECO:0000256" key="1">
    <source>
        <dbReference type="ARBA" id="ARBA00004651"/>
    </source>
</evidence>
<feature type="transmembrane region" description="Helical" evidence="6">
    <location>
        <begin position="84"/>
        <end position="102"/>
    </location>
</feature>
<dbReference type="PANTHER" id="PTHR23513:SF11">
    <property type="entry name" value="STAPHYLOFERRIN A TRANSPORTER"/>
    <property type="match status" value="1"/>
</dbReference>
<comment type="caution">
    <text evidence="7">The sequence shown here is derived from an EMBL/GenBank/DDBJ whole genome shotgun (WGS) entry which is preliminary data.</text>
</comment>
<evidence type="ECO:0000313" key="8">
    <source>
        <dbReference type="Proteomes" id="UP001596074"/>
    </source>
</evidence>